<keyword evidence="7" id="KW-0547">Nucleotide-binding</keyword>
<comment type="subcellular location">
    <subcellularLocation>
        <location evidence="2">Membrane</location>
    </subcellularLocation>
</comment>
<accession>A0A0C1Y246</accession>
<dbReference type="InterPro" id="IPR018297">
    <property type="entry name" value="A/G_cyclase_CS"/>
</dbReference>
<evidence type="ECO:0000256" key="16">
    <source>
        <dbReference type="ARBA" id="ARBA00064436"/>
    </source>
</evidence>
<dbReference type="InterPro" id="IPR011006">
    <property type="entry name" value="CheY-like_superfamily"/>
</dbReference>
<dbReference type="CDD" id="cd07302">
    <property type="entry name" value="CHD"/>
    <property type="match status" value="1"/>
</dbReference>
<reference evidence="19" key="1">
    <citation type="submission" date="2014-11" db="EMBL/GenBank/DDBJ databases">
        <authorList>
            <person name="Malar M.C."/>
            <person name="Sen D."/>
            <person name="Tripathy S."/>
        </authorList>
    </citation>
    <scope>NUCLEOTIDE SEQUENCE</scope>
    <source>
        <strain evidence="19">BDU141951</strain>
    </source>
</reference>
<keyword evidence="13 18" id="KW-0456">Lyase</keyword>
<dbReference type="GO" id="GO:0005886">
    <property type="term" value="C:plasma membrane"/>
    <property type="evidence" value="ECO:0007669"/>
    <property type="project" value="UniProtKB-ARBA"/>
</dbReference>
<evidence type="ECO:0000256" key="15">
    <source>
        <dbReference type="ARBA" id="ARBA00032637"/>
    </source>
</evidence>
<sequence length="400" mass="44530">MNPVSAESGYRLLLIDALGNQSSALLSGLENLGATVHQANAIADAWPMLTTQLPHLVLLTVPSGQHEGYDFCQQLHERPQTAHIPVIFIGPGEQKVDRLRAFAVGGVDFIPLPYWPEEVVARVQRHLSLTQPSDRTHQMRQIMAQRGYSPLLANLQKTLHQQALKLKAQNVQLQREIRERHEVESALRQEQQKSEQLLLNILPEAVVNQLKQFQGSLAERFDEATVLFADIVSFTPLAAQYSPLGLVNLLNQIFSAFDHLAEDYRLEKVKTIGDAYMAVGGVPVPCADHAGAVAEMALAMQTAIRQFKPVSGIPLQLRIGINTGTVVAGVIGIKKFSYDLWGDTVNVASRMESQGQPGKIQVTEATYERLRDRFRFTPAQEIEIKGKGRMRTYYLIGRLE</sequence>
<gene>
    <name evidence="19" type="ORF">QQ91_008150</name>
</gene>
<dbReference type="PROSITE" id="PS50110">
    <property type="entry name" value="RESPONSE_REGULATORY"/>
    <property type="match status" value="1"/>
</dbReference>
<comment type="catalytic activity">
    <reaction evidence="1">
        <text>ATP = 3',5'-cyclic AMP + diphosphate</text>
        <dbReference type="Rhea" id="RHEA:15389"/>
        <dbReference type="ChEBI" id="CHEBI:30616"/>
        <dbReference type="ChEBI" id="CHEBI:33019"/>
        <dbReference type="ChEBI" id="CHEBI:58165"/>
        <dbReference type="EC" id="4.6.1.1"/>
    </reaction>
</comment>
<dbReference type="Gene3D" id="3.40.50.2300">
    <property type="match status" value="1"/>
</dbReference>
<dbReference type="SMART" id="SM00044">
    <property type="entry name" value="CYCc"/>
    <property type="match status" value="1"/>
</dbReference>
<dbReference type="InterPro" id="IPR029787">
    <property type="entry name" value="Nucleotide_cyclase"/>
</dbReference>
<dbReference type="GO" id="GO:0005524">
    <property type="term" value="F:ATP binding"/>
    <property type="evidence" value="ECO:0007669"/>
    <property type="project" value="UniProtKB-KW"/>
</dbReference>
<dbReference type="GO" id="GO:0004016">
    <property type="term" value="F:adenylate cyclase activity"/>
    <property type="evidence" value="ECO:0007669"/>
    <property type="project" value="UniProtKB-EC"/>
</dbReference>
<dbReference type="GO" id="GO:0006171">
    <property type="term" value="P:cAMP biosynthetic process"/>
    <property type="evidence" value="ECO:0007669"/>
    <property type="project" value="UniProtKB-KW"/>
</dbReference>
<dbReference type="SUPFAM" id="SSF52172">
    <property type="entry name" value="CheY-like"/>
    <property type="match status" value="1"/>
</dbReference>
<evidence type="ECO:0000256" key="10">
    <source>
        <dbReference type="ARBA" id="ARBA00022989"/>
    </source>
</evidence>
<dbReference type="PROSITE" id="PS50125">
    <property type="entry name" value="GUANYLATE_CYCLASE_2"/>
    <property type="match status" value="1"/>
</dbReference>
<evidence type="ECO:0000256" key="14">
    <source>
        <dbReference type="ARBA" id="ARBA00032597"/>
    </source>
</evidence>
<dbReference type="SUPFAM" id="SSF55073">
    <property type="entry name" value="Nucleotide cyclase"/>
    <property type="match status" value="1"/>
</dbReference>
<dbReference type="Pfam" id="PF00211">
    <property type="entry name" value="Guanylate_cyc"/>
    <property type="match status" value="1"/>
</dbReference>
<keyword evidence="9" id="KW-0460">Magnesium</keyword>
<keyword evidence="8" id="KW-0067">ATP-binding</keyword>
<evidence type="ECO:0000256" key="11">
    <source>
        <dbReference type="ARBA" id="ARBA00022998"/>
    </source>
</evidence>
<keyword evidence="6" id="KW-0479">Metal-binding</keyword>
<comment type="similarity">
    <text evidence="18">Belongs to the adenylyl cyclase class-4/guanylyl cyclase family.</text>
</comment>
<proteinExistence type="inferred from homology"/>
<dbReference type="EMBL" id="JTHE02000003">
    <property type="protein sequence ID" value="NEV67089.1"/>
    <property type="molecule type" value="Genomic_DNA"/>
</dbReference>
<evidence type="ECO:0000256" key="4">
    <source>
        <dbReference type="ARBA" id="ARBA00021420"/>
    </source>
</evidence>
<evidence type="ECO:0000256" key="17">
    <source>
        <dbReference type="PROSITE-ProRule" id="PRU00169"/>
    </source>
</evidence>
<protein>
    <recommendedName>
        <fullName evidence="4">Adenylate cyclase</fullName>
        <ecNumber evidence="3">4.6.1.1</ecNumber>
    </recommendedName>
    <alternativeName>
        <fullName evidence="14">ATP pyrophosphate-lyase</fullName>
    </alternativeName>
    <alternativeName>
        <fullName evidence="15">Adenylyl cyclase</fullName>
    </alternativeName>
</protein>
<keyword evidence="5" id="KW-0812">Transmembrane</keyword>
<dbReference type="PANTHER" id="PTHR11920:SF335">
    <property type="entry name" value="GUANYLATE CYCLASE"/>
    <property type="match status" value="1"/>
</dbReference>
<reference evidence="19" key="3">
    <citation type="submission" date="2020-02" db="EMBL/GenBank/DDBJ databases">
        <authorList>
            <person name="Sarangi A.N."/>
            <person name="Ghosh S."/>
            <person name="Mukherjee M."/>
            <person name="Tripathy S."/>
        </authorList>
    </citation>
    <scope>NUCLEOTIDE SEQUENCE</scope>
    <source>
        <strain evidence="19">BDU141951</strain>
    </source>
</reference>
<evidence type="ECO:0000256" key="8">
    <source>
        <dbReference type="ARBA" id="ARBA00022840"/>
    </source>
</evidence>
<dbReference type="GO" id="GO:0000160">
    <property type="term" value="P:phosphorelay signal transduction system"/>
    <property type="evidence" value="ECO:0007669"/>
    <property type="project" value="InterPro"/>
</dbReference>
<dbReference type="GO" id="GO:0046872">
    <property type="term" value="F:metal ion binding"/>
    <property type="evidence" value="ECO:0007669"/>
    <property type="project" value="UniProtKB-KW"/>
</dbReference>
<comment type="subunit">
    <text evidence="16">Homodimer. Can also exist as monomer.</text>
</comment>
<dbReference type="SMART" id="SM00448">
    <property type="entry name" value="REC"/>
    <property type="match status" value="1"/>
</dbReference>
<reference evidence="19" key="2">
    <citation type="journal article" date="2015" name="Genome Announc.">
        <title>Draft Genome Sequence of Filamentous Marine Cyanobacterium Lyngbya confervoides Strain BDU141951.</title>
        <authorList>
            <person name="Chandrababunaidu M.M."/>
            <person name="Sen D."/>
            <person name="Tripathy S."/>
        </authorList>
    </citation>
    <scope>NUCLEOTIDE SEQUENCE</scope>
    <source>
        <strain evidence="19">BDU141951</strain>
    </source>
</reference>
<evidence type="ECO:0000256" key="9">
    <source>
        <dbReference type="ARBA" id="ARBA00022842"/>
    </source>
</evidence>
<keyword evidence="11" id="KW-0115">cAMP biosynthesis</keyword>
<keyword evidence="10" id="KW-1133">Transmembrane helix</keyword>
<comment type="caution">
    <text evidence="17">Lacks conserved residue(s) required for the propagation of feature annotation.</text>
</comment>
<dbReference type="FunFam" id="3.30.70.1230:FF:000033">
    <property type="entry name" value="Adenylate cyclase"/>
    <property type="match status" value="1"/>
</dbReference>
<evidence type="ECO:0000256" key="3">
    <source>
        <dbReference type="ARBA" id="ARBA00012201"/>
    </source>
</evidence>
<evidence type="ECO:0000256" key="13">
    <source>
        <dbReference type="ARBA" id="ARBA00023239"/>
    </source>
</evidence>
<evidence type="ECO:0000256" key="7">
    <source>
        <dbReference type="ARBA" id="ARBA00022741"/>
    </source>
</evidence>
<dbReference type="Gene3D" id="3.30.70.1230">
    <property type="entry name" value="Nucleotide cyclase"/>
    <property type="match status" value="1"/>
</dbReference>
<dbReference type="InterPro" id="IPR050401">
    <property type="entry name" value="Cyclic_nucleotide_synthase"/>
</dbReference>
<evidence type="ECO:0000256" key="12">
    <source>
        <dbReference type="ARBA" id="ARBA00023136"/>
    </source>
</evidence>
<name>A0A0C1Y246_9CYAN</name>
<dbReference type="EC" id="4.6.1.1" evidence="3"/>
<comment type="caution">
    <text evidence="19">The sequence shown here is derived from an EMBL/GenBank/DDBJ whole genome shotgun (WGS) entry which is preliminary data.</text>
</comment>
<evidence type="ECO:0000256" key="5">
    <source>
        <dbReference type="ARBA" id="ARBA00022692"/>
    </source>
</evidence>
<dbReference type="Pfam" id="PF00072">
    <property type="entry name" value="Response_reg"/>
    <property type="match status" value="1"/>
</dbReference>
<evidence type="ECO:0000256" key="1">
    <source>
        <dbReference type="ARBA" id="ARBA00001593"/>
    </source>
</evidence>
<evidence type="ECO:0000256" key="6">
    <source>
        <dbReference type="ARBA" id="ARBA00022723"/>
    </source>
</evidence>
<organism evidence="19">
    <name type="scientific">Lyngbya confervoides BDU141951</name>
    <dbReference type="NCBI Taxonomy" id="1574623"/>
    <lineage>
        <taxon>Bacteria</taxon>
        <taxon>Bacillati</taxon>
        <taxon>Cyanobacteriota</taxon>
        <taxon>Cyanophyceae</taxon>
        <taxon>Oscillatoriophycideae</taxon>
        <taxon>Oscillatoriales</taxon>
        <taxon>Microcoleaceae</taxon>
        <taxon>Lyngbya</taxon>
    </lineage>
</organism>
<evidence type="ECO:0000256" key="2">
    <source>
        <dbReference type="ARBA" id="ARBA00004370"/>
    </source>
</evidence>
<dbReference type="PROSITE" id="PS00452">
    <property type="entry name" value="GUANYLATE_CYCLASE_1"/>
    <property type="match status" value="1"/>
</dbReference>
<evidence type="ECO:0000256" key="18">
    <source>
        <dbReference type="RuleBase" id="RU000405"/>
    </source>
</evidence>
<evidence type="ECO:0000313" key="19">
    <source>
        <dbReference type="EMBL" id="NEV67089.1"/>
    </source>
</evidence>
<dbReference type="AlphaFoldDB" id="A0A0C1Y246"/>
<dbReference type="InterPro" id="IPR001054">
    <property type="entry name" value="A/G_cyclase"/>
</dbReference>
<dbReference type="InterPro" id="IPR001789">
    <property type="entry name" value="Sig_transdc_resp-reg_receiver"/>
</dbReference>
<keyword evidence="12" id="KW-0472">Membrane</keyword>
<dbReference type="PANTHER" id="PTHR11920">
    <property type="entry name" value="GUANYLYL CYCLASE"/>
    <property type="match status" value="1"/>
</dbReference>